<dbReference type="GO" id="GO:0005096">
    <property type="term" value="F:GTPase activator activity"/>
    <property type="evidence" value="ECO:0007669"/>
    <property type="project" value="UniProtKB-KW"/>
</dbReference>
<proteinExistence type="predicted"/>
<dbReference type="Pfam" id="PF02145">
    <property type="entry name" value="Rap_GAP"/>
    <property type="match status" value="1"/>
</dbReference>
<dbReference type="InterPro" id="IPR000331">
    <property type="entry name" value="Rap/Ran_GAP_dom"/>
</dbReference>
<feature type="region of interest" description="Disordered" evidence="2">
    <location>
        <begin position="1"/>
        <end position="21"/>
    </location>
</feature>
<evidence type="ECO:0000256" key="1">
    <source>
        <dbReference type="ARBA" id="ARBA00022468"/>
    </source>
</evidence>
<gene>
    <name evidence="4" type="ORF">RFH988_LOCUS36965</name>
</gene>
<dbReference type="Gene3D" id="3.40.50.11210">
    <property type="entry name" value="Rap/Ran-GAP"/>
    <property type="match status" value="1"/>
</dbReference>
<dbReference type="GO" id="GO:0051056">
    <property type="term" value="P:regulation of small GTPase mediated signal transduction"/>
    <property type="evidence" value="ECO:0007669"/>
    <property type="project" value="InterPro"/>
</dbReference>
<evidence type="ECO:0000259" key="3">
    <source>
        <dbReference type="PROSITE" id="PS50085"/>
    </source>
</evidence>
<reference evidence="4" key="1">
    <citation type="submission" date="2021-02" db="EMBL/GenBank/DDBJ databases">
        <authorList>
            <person name="Nowell W R."/>
        </authorList>
    </citation>
    <scope>NUCLEOTIDE SEQUENCE</scope>
</reference>
<name>A0A815PYG6_9BILA</name>
<feature type="domain" description="Rap-GAP" evidence="3">
    <location>
        <begin position="169"/>
        <end position="387"/>
    </location>
</feature>
<evidence type="ECO:0000256" key="2">
    <source>
        <dbReference type="SAM" id="MobiDB-lite"/>
    </source>
</evidence>
<dbReference type="OrthoDB" id="2499658at2759"/>
<dbReference type="AlphaFoldDB" id="A0A815PYG6"/>
<dbReference type="PROSITE" id="PS50085">
    <property type="entry name" value="RAPGAP"/>
    <property type="match status" value="1"/>
</dbReference>
<evidence type="ECO:0000313" key="5">
    <source>
        <dbReference type="Proteomes" id="UP000663882"/>
    </source>
</evidence>
<dbReference type="PANTHER" id="PTHR15711:SF22">
    <property type="entry name" value="RAP-GAP DOMAIN-CONTAINING PROTEIN"/>
    <property type="match status" value="1"/>
</dbReference>
<feature type="non-terminal residue" evidence="4">
    <location>
        <position position="1"/>
    </location>
</feature>
<evidence type="ECO:0000313" key="4">
    <source>
        <dbReference type="EMBL" id="CAF1456130.1"/>
    </source>
</evidence>
<organism evidence="4 5">
    <name type="scientific">Rotaria sordida</name>
    <dbReference type="NCBI Taxonomy" id="392033"/>
    <lineage>
        <taxon>Eukaryota</taxon>
        <taxon>Metazoa</taxon>
        <taxon>Spiralia</taxon>
        <taxon>Gnathifera</taxon>
        <taxon>Rotifera</taxon>
        <taxon>Eurotatoria</taxon>
        <taxon>Bdelloidea</taxon>
        <taxon>Philodinida</taxon>
        <taxon>Philodinidae</taxon>
        <taxon>Rotaria</taxon>
    </lineage>
</organism>
<sequence>MNEINSNQLNTNGTVTSTDSGEEHSPLALFILQRPVNDVLEEKTPYYQLKTPLCVSHRYEEEFFNYFHMNYFGELEREGLFIASVRPIRIKSYEIRGQLSSFDPVTNDDENEYLVKAIIRTQENNYDVSGIINIKNEDNILQFLLDKTKLSPICHVELIHDITANEKILEFDKYNDEQLSMKVGIVYQNLNQSKEIDILSNNEMSTEMEMFLNLISELVQLKNFNKYRGDLDTKTDQHGINSYFTTYQNHQIMFNVAPMILSDKNDREFIQRKSLISNALICIIFQQENNLSFQPNFFLGKVTQVYIIVQPIHNQFNLYYKIEIWRRTDIEPIVNPSVGIFKHDKSFRDYFLTLIINTMNTILKKDFFQKRIIEQRYRLKNEYLMKLFQRFNTYSKHEFSTSHNNDNNIPIENSNIREQITSKHLQVPKITKMMEKLNVHHRSKQPLRYTASAENINQTDIVTSPTITKQNPWTSVNQKLRRLSSATLNVKHSHSPTRAESPSSLFKYVNSQQEEEPSMETILSLAKNRKHSIGPSLKIASLTVPN</sequence>
<feature type="compositionally biased region" description="Polar residues" evidence="2">
    <location>
        <begin position="1"/>
        <end position="19"/>
    </location>
</feature>
<comment type="caution">
    <text evidence="4">The sequence shown here is derived from an EMBL/GenBank/DDBJ whole genome shotgun (WGS) entry which is preliminary data.</text>
</comment>
<dbReference type="EMBL" id="CAJNOO010006823">
    <property type="protein sequence ID" value="CAF1456130.1"/>
    <property type="molecule type" value="Genomic_DNA"/>
</dbReference>
<dbReference type="SUPFAM" id="SSF111347">
    <property type="entry name" value="Rap/Ran-GAP"/>
    <property type="match status" value="1"/>
</dbReference>
<keyword evidence="1" id="KW-0343">GTPase activation</keyword>
<dbReference type="Proteomes" id="UP000663882">
    <property type="component" value="Unassembled WGS sequence"/>
</dbReference>
<dbReference type="PANTHER" id="PTHR15711">
    <property type="entry name" value="RAP GTPASE-ACTIVATING PROTEIN"/>
    <property type="match status" value="1"/>
</dbReference>
<dbReference type="InterPro" id="IPR035974">
    <property type="entry name" value="Rap/Ran-GAP_sf"/>
</dbReference>
<protein>
    <recommendedName>
        <fullName evidence="3">Rap-GAP domain-containing protein</fullName>
    </recommendedName>
</protein>
<accession>A0A815PYG6</accession>
<dbReference type="InterPro" id="IPR050989">
    <property type="entry name" value="Rap1_Ran_GAP"/>
</dbReference>
<dbReference type="GO" id="GO:0005737">
    <property type="term" value="C:cytoplasm"/>
    <property type="evidence" value="ECO:0007669"/>
    <property type="project" value="TreeGrafter"/>
</dbReference>